<keyword evidence="2" id="KW-1185">Reference proteome</keyword>
<sequence>MLVGTPRSLYLSHFSSDLQTQAASDALDPQLSAPLFQLVCKYAIGLDLHNTDNPNSPSGFGQDNIDEARRGFWELMHYEFFHRLVPTMRFILKSRLTFILAEFFMLLKNISGRLEGESLAQVLALCQQIDDLYKDWYIDT</sequence>
<evidence type="ECO:0000313" key="1">
    <source>
        <dbReference type="EMBL" id="KAF5716526.1"/>
    </source>
</evidence>
<accession>A0A8H5YSJ1</accession>
<comment type="caution">
    <text evidence="1">The sequence shown here is derived from an EMBL/GenBank/DDBJ whole genome shotgun (WGS) entry which is preliminary data.</text>
</comment>
<proteinExistence type="predicted"/>
<dbReference type="Proteomes" id="UP000532311">
    <property type="component" value="Unassembled WGS sequence"/>
</dbReference>
<name>A0A8H5YSJ1_9HYPO</name>
<gene>
    <name evidence="1" type="ORF">FGLOB1_2526</name>
</gene>
<protein>
    <submittedName>
        <fullName evidence="1">Fungal specific transcription factor factor</fullName>
    </submittedName>
</protein>
<evidence type="ECO:0000313" key="2">
    <source>
        <dbReference type="Proteomes" id="UP000532311"/>
    </source>
</evidence>
<reference evidence="1 2" key="1">
    <citation type="submission" date="2020-05" db="EMBL/GenBank/DDBJ databases">
        <title>Identification and distribution of gene clusters putatively required for synthesis of sphingolipid metabolism inhibitors in phylogenetically diverse species of the filamentous fungus Fusarium.</title>
        <authorList>
            <person name="Kim H.-S."/>
            <person name="Busman M."/>
            <person name="Brown D.W."/>
            <person name="Divon H."/>
            <person name="Uhlig S."/>
            <person name="Proctor R.H."/>
        </authorList>
    </citation>
    <scope>NUCLEOTIDE SEQUENCE [LARGE SCALE GENOMIC DNA]</scope>
    <source>
        <strain evidence="1 2">NRRL 26131</strain>
    </source>
</reference>
<dbReference type="AlphaFoldDB" id="A0A8H5YSJ1"/>
<dbReference type="EMBL" id="JAAQPF010000091">
    <property type="protein sequence ID" value="KAF5716526.1"/>
    <property type="molecule type" value="Genomic_DNA"/>
</dbReference>
<organism evidence="1 2">
    <name type="scientific">Fusarium globosum</name>
    <dbReference type="NCBI Taxonomy" id="78864"/>
    <lineage>
        <taxon>Eukaryota</taxon>
        <taxon>Fungi</taxon>
        <taxon>Dikarya</taxon>
        <taxon>Ascomycota</taxon>
        <taxon>Pezizomycotina</taxon>
        <taxon>Sordariomycetes</taxon>
        <taxon>Hypocreomycetidae</taxon>
        <taxon>Hypocreales</taxon>
        <taxon>Nectriaceae</taxon>
        <taxon>Fusarium</taxon>
        <taxon>Fusarium fujikuroi species complex</taxon>
    </lineage>
</organism>